<evidence type="ECO:0000256" key="11">
    <source>
        <dbReference type="SAM" id="Coils"/>
    </source>
</evidence>
<evidence type="ECO:0000256" key="10">
    <source>
        <dbReference type="PROSITE-ProRule" id="PRU10141"/>
    </source>
</evidence>
<keyword evidence="5" id="KW-0808">Transferase</keyword>
<evidence type="ECO:0000256" key="7">
    <source>
        <dbReference type="ARBA" id="ARBA00022777"/>
    </source>
</evidence>
<feature type="coiled-coil region" evidence="11">
    <location>
        <begin position="365"/>
        <end position="434"/>
    </location>
</feature>
<feature type="domain" description="Protein kinase" evidence="13">
    <location>
        <begin position="492"/>
        <end position="784"/>
    </location>
</feature>
<feature type="region of interest" description="Disordered" evidence="12">
    <location>
        <begin position="180"/>
        <end position="213"/>
    </location>
</feature>
<dbReference type="InterPro" id="IPR014729">
    <property type="entry name" value="Rossmann-like_a/b/a_fold"/>
</dbReference>
<dbReference type="PROSITE" id="PS00108">
    <property type="entry name" value="PROTEIN_KINASE_ST"/>
    <property type="match status" value="1"/>
</dbReference>
<dbReference type="Gene3D" id="3.30.200.20">
    <property type="entry name" value="Phosphorylase Kinase, domain 1"/>
    <property type="match status" value="1"/>
</dbReference>
<dbReference type="EMBL" id="RXIC02000026">
    <property type="protein sequence ID" value="KAB1204146.1"/>
    <property type="molecule type" value="Genomic_DNA"/>
</dbReference>
<dbReference type="EC" id="2.3.2.27" evidence="4"/>
<dbReference type="Pfam" id="PF04564">
    <property type="entry name" value="U-box"/>
    <property type="match status" value="1"/>
</dbReference>
<dbReference type="UniPathway" id="UPA00143"/>
<evidence type="ECO:0000256" key="1">
    <source>
        <dbReference type="ARBA" id="ARBA00000900"/>
    </source>
</evidence>
<dbReference type="Pfam" id="PF00069">
    <property type="entry name" value="Pkinase"/>
    <property type="match status" value="1"/>
</dbReference>
<dbReference type="SUPFAM" id="SSF56112">
    <property type="entry name" value="Protein kinase-like (PK-like)"/>
    <property type="match status" value="1"/>
</dbReference>
<dbReference type="InterPro" id="IPR003613">
    <property type="entry name" value="Ubox_domain"/>
</dbReference>
<feature type="region of interest" description="Disordered" evidence="12">
    <location>
        <begin position="255"/>
        <end position="307"/>
    </location>
</feature>
<evidence type="ECO:0000256" key="12">
    <source>
        <dbReference type="SAM" id="MobiDB-lite"/>
    </source>
</evidence>
<dbReference type="GO" id="GO:0004672">
    <property type="term" value="F:protein kinase activity"/>
    <property type="evidence" value="ECO:0007669"/>
    <property type="project" value="InterPro"/>
</dbReference>
<evidence type="ECO:0000256" key="2">
    <source>
        <dbReference type="ARBA" id="ARBA00003861"/>
    </source>
</evidence>
<evidence type="ECO:0000256" key="5">
    <source>
        <dbReference type="ARBA" id="ARBA00022679"/>
    </source>
</evidence>
<keyword evidence="11" id="KW-0175">Coiled coil</keyword>
<evidence type="ECO:0000256" key="4">
    <source>
        <dbReference type="ARBA" id="ARBA00012483"/>
    </source>
</evidence>
<dbReference type="InterPro" id="IPR017441">
    <property type="entry name" value="Protein_kinase_ATP_BS"/>
</dbReference>
<dbReference type="PROSITE" id="PS51698">
    <property type="entry name" value="U_BOX"/>
    <property type="match status" value="1"/>
</dbReference>
<dbReference type="PANTHER" id="PTHR45647">
    <property type="entry name" value="OS02G0152300 PROTEIN"/>
    <property type="match status" value="1"/>
</dbReference>
<keyword evidence="16" id="KW-1185">Reference proteome</keyword>
<evidence type="ECO:0000259" key="13">
    <source>
        <dbReference type="PROSITE" id="PS50011"/>
    </source>
</evidence>
<dbReference type="PANTHER" id="PTHR45647:SF15">
    <property type="entry name" value="U-BOX DOMAIN-CONTAINING PROTEIN 35"/>
    <property type="match status" value="1"/>
</dbReference>
<evidence type="ECO:0000256" key="8">
    <source>
        <dbReference type="ARBA" id="ARBA00022786"/>
    </source>
</evidence>
<feature type="compositionally biased region" description="Low complexity" evidence="12">
    <location>
        <begin position="194"/>
        <end position="212"/>
    </location>
</feature>
<dbReference type="InterPro" id="IPR006016">
    <property type="entry name" value="UspA"/>
</dbReference>
<dbReference type="InterPro" id="IPR000719">
    <property type="entry name" value="Prot_kinase_dom"/>
</dbReference>
<dbReference type="PROSITE" id="PS50011">
    <property type="entry name" value="PROTEIN_KINASE_DOM"/>
    <property type="match status" value="1"/>
</dbReference>
<dbReference type="OrthoDB" id="10064100at2759"/>
<feature type="binding site" evidence="10">
    <location>
        <position position="519"/>
    </location>
    <ligand>
        <name>ATP</name>
        <dbReference type="ChEBI" id="CHEBI:30616"/>
    </ligand>
</feature>
<dbReference type="Pfam" id="PF00582">
    <property type="entry name" value="Usp"/>
    <property type="match status" value="1"/>
</dbReference>
<feature type="compositionally biased region" description="Polar residues" evidence="12">
    <location>
        <begin position="294"/>
        <end position="307"/>
    </location>
</feature>
<dbReference type="SUPFAM" id="SSF57850">
    <property type="entry name" value="RING/U-box"/>
    <property type="match status" value="1"/>
</dbReference>
<dbReference type="PROSITE" id="PS00107">
    <property type="entry name" value="PROTEIN_KINASE_ATP"/>
    <property type="match status" value="1"/>
</dbReference>
<evidence type="ECO:0000256" key="9">
    <source>
        <dbReference type="ARBA" id="ARBA00022840"/>
    </source>
</evidence>
<dbReference type="SUPFAM" id="SSF52402">
    <property type="entry name" value="Adenine nucleotide alpha hydrolases-like"/>
    <property type="match status" value="1"/>
</dbReference>
<comment type="function">
    <text evidence="2">Functions as an E3 ubiquitin ligase.</text>
</comment>
<dbReference type="CDD" id="cd16655">
    <property type="entry name" value="RING-Ubox_WDSUB1-like"/>
    <property type="match status" value="1"/>
</dbReference>
<dbReference type="InterPro" id="IPR051348">
    <property type="entry name" value="U-box_ubiquitin_ligases"/>
</dbReference>
<keyword evidence="6 10" id="KW-0547">Nucleotide-binding</keyword>
<comment type="catalytic activity">
    <reaction evidence="1">
        <text>S-ubiquitinyl-[E2 ubiquitin-conjugating enzyme]-L-cysteine + [acceptor protein]-L-lysine = [E2 ubiquitin-conjugating enzyme]-L-cysteine + N(6)-ubiquitinyl-[acceptor protein]-L-lysine.</text>
        <dbReference type="EC" id="2.3.2.27"/>
    </reaction>
</comment>
<comment type="caution">
    <text evidence="15">The sequence shown here is derived from an EMBL/GenBank/DDBJ whole genome shotgun (WGS) entry which is preliminary data.</text>
</comment>
<dbReference type="Proteomes" id="UP000516437">
    <property type="component" value="Chromosome 8"/>
</dbReference>
<dbReference type="GO" id="GO:0016567">
    <property type="term" value="P:protein ubiquitination"/>
    <property type="evidence" value="ECO:0007669"/>
    <property type="project" value="UniProtKB-UniPathway"/>
</dbReference>
<evidence type="ECO:0000313" key="15">
    <source>
        <dbReference type="EMBL" id="KAB1204146.1"/>
    </source>
</evidence>
<dbReference type="AlphaFoldDB" id="A0A6A1UVP6"/>
<proteinExistence type="predicted"/>
<keyword evidence="7" id="KW-0418">Kinase</keyword>
<dbReference type="InterPro" id="IPR011009">
    <property type="entry name" value="Kinase-like_dom_sf"/>
</dbReference>
<gene>
    <name evidence="15" type="ORF">CJ030_MR8G004043</name>
</gene>
<dbReference type="SMART" id="SM00504">
    <property type="entry name" value="Ubox"/>
    <property type="match status" value="1"/>
</dbReference>
<evidence type="ECO:0000259" key="14">
    <source>
        <dbReference type="PROSITE" id="PS51698"/>
    </source>
</evidence>
<dbReference type="InterPro" id="IPR008271">
    <property type="entry name" value="Ser/Thr_kinase_AS"/>
</dbReference>
<protein>
    <recommendedName>
        <fullName evidence="4">RING-type E3 ubiquitin transferase</fullName>
        <ecNumber evidence="4">2.3.2.27</ecNumber>
    </recommendedName>
</protein>
<comment type="pathway">
    <text evidence="3">Protein modification; protein ubiquitination.</text>
</comment>
<dbReference type="GO" id="GO:0005524">
    <property type="term" value="F:ATP binding"/>
    <property type="evidence" value="ECO:0007669"/>
    <property type="project" value="UniProtKB-UniRule"/>
</dbReference>
<dbReference type="CDD" id="cd01989">
    <property type="entry name" value="USP_STK_Ubox_N"/>
    <property type="match status" value="1"/>
</dbReference>
<reference evidence="15 16" key="1">
    <citation type="journal article" date="2019" name="Plant Biotechnol. J.">
        <title>The red bayberry genome and genetic basis of sex determination.</title>
        <authorList>
            <person name="Jia H.M."/>
            <person name="Jia H.J."/>
            <person name="Cai Q.L."/>
            <person name="Wang Y."/>
            <person name="Zhao H.B."/>
            <person name="Yang W.F."/>
            <person name="Wang G.Y."/>
            <person name="Li Y.H."/>
            <person name="Zhan D.L."/>
            <person name="Shen Y.T."/>
            <person name="Niu Q.F."/>
            <person name="Chang L."/>
            <person name="Qiu J."/>
            <person name="Zhao L."/>
            <person name="Xie H.B."/>
            <person name="Fu W.Y."/>
            <person name="Jin J."/>
            <person name="Li X.W."/>
            <person name="Jiao Y."/>
            <person name="Zhou C.C."/>
            <person name="Tu T."/>
            <person name="Chai C.Y."/>
            <person name="Gao J.L."/>
            <person name="Fan L.J."/>
            <person name="van de Weg E."/>
            <person name="Wang J.Y."/>
            <person name="Gao Z.S."/>
        </authorList>
    </citation>
    <scope>NUCLEOTIDE SEQUENCE [LARGE SCALE GENOMIC DNA]</scope>
    <source>
        <tissue evidence="15">Leaves</tissue>
    </source>
</reference>
<accession>A0A6A1UVP6</accession>
<dbReference type="Gene3D" id="3.30.40.10">
    <property type="entry name" value="Zinc/RING finger domain, C3HC4 (zinc finger)"/>
    <property type="match status" value="1"/>
</dbReference>
<feature type="domain" description="U-box" evidence="14">
    <location>
        <begin position="804"/>
        <end position="875"/>
    </location>
</feature>
<keyword evidence="9 10" id="KW-0067">ATP-binding</keyword>
<organism evidence="15 16">
    <name type="scientific">Morella rubra</name>
    <name type="common">Chinese bayberry</name>
    <dbReference type="NCBI Taxonomy" id="262757"/>
    <lineage>
        <taxon>Eukaryota</taxon>
        <taxon>Viridiplantae</taxon>
        <taxon>Streptophyta</taxon>
        <taxon>Embryophyta</taxon>
        <taxon>Tracheophyta</taxon>
        <taxon>Spermatophyta</taxon>
        <taxon>Magnoliopsida</taxon>
        <taxon>eudicotyledons</taxon>
        <taxon>Gunneridae</taxon>
        <taxon>Pentapetalae</taxon>
        <taxon>rosids</taxon>
        <taxon>fabids</taxon>
        <taxon>Fagales</taxon>
        <taxon>Myricaceae</taxon>
        <taxon>Morella</taxon>
    </lineage>
</organism>
<dbReference type="GO" id="GO:0061630">
    <property type="term" value="F:ubiquitin protein ligase activity"/>
    <property type="evidence" value="ECO:0007669"/>
    <property type="project" value="UniProtKB-EC"/>
</dbReference>
<dbReference type="SMART" id="SM00220">
    <property type="entry name" value="S_TKc"/>
    <property type="match status" value="1"/>
</dbReference>
<evidence type="ECO:0000256" key="6">
    <source>
        <dbReference type="ARBA" id="ARBA00022741"/>
    </source>
</evidence>
<name>A0A6A1UVP6_9ROSI</name>
<evidence type="ECO:0000256" key="3">
    <source>
        <dbReference type="ARBA" id="ARBA00004906"/>
    </source>
</evidence>
<sequence>MERSEVEADEDLTPLPSSSSVVAVAINGKRKSKYVVNWALEKFGPEEKVIFKLIHVRERIISVPTPMGNLVPISQVREDVAAAYKKDMEWRTSEMLLPCKKLCARRKVEADVIVIESNDVANAIAEEVSKHGINKLVIGASSRGLFARKPKGLSSRISVCTPGFCTVYAVSKGKLSSLRTSSMETNGSIKDDSSVTSCSTRSSSNYSSSSQTDLGSVASYSHFDSPSLPMQRFQALSAINKTFLKTRTNSVESSHSRCQSLDIEEGKDDMSSPNNAATEDYLSRTSSSKSLRTDNQSWISDQTSSSDMLTDCPSSGCQGMVGTANKLLLQKADLLEILTACCGCFGGSFYVSWDFNFKENFDFELEKLRIELRHARGMYAVAQTETIQASMKLEDLNKRRLEEAMKLSEINLKEETAKELARQQKERYEAVKREAICVRECAEREASQRKDAEMKSIHDAKEKEKLENALVGPVQQYRKFTWEEIVSATSSFSEGLKIGAGAYGSVYKCTLHHTTAAVKVLHSMESQRTKQFQQELGLTEKGQCQVTATQILTEYCSMFSIGSQLKILSEIHHPHLLLLLGACLDHGCLVYEFMENGSLEDRLLRKNGTPPIPWFERYRIAWEVASALAFLHSSKPKPIIHRDMKPANILLDHNLVSKIGDVGLSTMLHSDPISMSTTYNDAGPVGTLCYMDPEYQRSGLISPKSDVYAFGMVILQLLTAKPAIALAHVVETALNDGCLLEILDQEAGNWPIEETKELAELGLSCAELWRKDRPDLNDKVLPALEKLKEVGDKARVLSSRVQSAPPIHLTCPILKDVMDDPCVAADGYTYDRRAIELWLEVNDKSPMTNMPLPNKNLISNYTLLAAILEWKSRNQ</sequence>
<dbReference type="InterPro" id="IPR013083">
    <property type="entry name" value="Znf_RING/FYVE/PHD"/>
</dbReference>
<keyword evidence="8" id="KW-0833">Ubl conjugation pathway</keyword>
<dbReference type="Gene3D" id="1.10.510.10">
    <property type="entry name" value="Transferase(Phosphotransferase) domain 1"/>
    <property type="match status" value="1"/>
</dbReference>
<evidence type="ECO:0000313" key="16">
    <source>
        <dbReference type="Proteomes" id="UP000516437"/>
    </source>
</evidence>
<dbReference type="Gene3D" id="3.40.50.620">
    <property type="entry name" value="HUPs"/>
    <property type="match status" value="1"/>
</dbReference>